<dbReference type="Proteomes" id="UP000823775">
    <property type="component" value="Unassembled WGS sequence"/>
</dbReference>
<sequence length="84" mass="9165">MASSSTSRSEPHASTQGEPMPSPGMGSLLEKLMFQGRTHLFLCALPKVFEAHRIPLSIGKVGSQMDMFDKKTLEECELVQTVLG</sequence>
<protein>
    <submittedName>
        <fullName evidence="2">Uncharacterized protein</fullName>
    </submittedName>
</protein>
<reference evidence="2 3" key="1">
    <citation type="journal article" date="2021" name="BMC Genomics">
        <title>Datura genome reveals duplications of psychoactive alkaloid biosynthetic genes and high mutation rate following tissue culture.</title>
        <authorList>
            <person name="Rajewski A."/>
            <person name="Carter-House D."/>
            <person name="Stajich J."/>
            <person name="Litt A."/>
        </authorList>
    </citation>
    <scope>NUCLEOTIDE SEQUENCE [LARGE SCALE GENOMIC DNA]</scope>
    <source>
        <strain evidence="2">AR-01</strain>
    </source>
</reference>
<feature type="compositionally biased region" description="Polar residues" evidence="1">
    <location>
        <begin position="1"/>
        <end position="17"/>
    </location>
</feature>
<comment type="caution">
    <text evidence="2">The sequence shown here is derived from an EMBL/GenBank/DDBJ whole genome shotgun (WGS) entry which is preliminary data.</text>
</comment>
<dbReference type="EMBL" id="JACEIK010001213">
    <property type="protein sequence ID" value="MCD7467266.1"/>
    <property type="molecule type" value="Genomic_DNA"/>
</dbReference>
<accession>A0ABS8T8U1</accession>
<proteinExistence type="predicted"/>
<feature type="region of interest" description="Disordered" evidence="1">
    <location>
        <begin position="1"/>
        <end position="28"/>
    </location>
</feature>
<evidence type="ECO:0000313" key="2">
    <source>
        <dbReference type="EMBL" id="MCD7467266.1"/>
    </source>
</evidence>
<evidence type="ECO:0000256" key="1">
    <source>
        <dbReference type="SAM" id="MobiDB-lite"/>
    </source>
</evidence>
<gene>
    <name evidence="2" type="ORF">HAX54_004595</name>
</gene>
<name>A0ABS8T8U1_DATST</name>
<organism evidence="2 3">
    <name type="scientific">Datura stramonium</name>
    <name type="common">Jimsonweed</name>
    <name type="synonym">Common thornapple</name>
    <dbReference type="NCBI Taxonomy" id="4076"/>
    <lineage>
        <taxon>Eukaryota</taxon>
        <taxon>Viridiplantae</taxon>
        <taxon>Streptophyta</taxon>
        <taxon>Embryophyta</taxon>
        <taxon>Tracheophyta</taxon>
        <taxon>Spermatophyta</taxon>
        <taxon>Magnoliopsida</taxon>
        <taxon>eudicotyledons</taxon>
        <taxon>Gunneridae</taxon>
        <taxon>Pentapetalae</taxon>
        <taxon>asterids</taxon>
        <taxon>lamiids</taxon>
        <taxon>Solanales</taxon>
        <taxon>Solanaceae</taxon>
        <taxon>Solanoideae</taxon>
        <taxon>Datureae</taxon>
        <taxon>Datura</taxon>
    </lineage>
</organism>
<evidence type="ECO:0000313" key="3">
    <source>
        <dbReference type="Proteomes" id="UP000823775"/>
    </source>
</evidence>
<keyword evidence="3" id="KW-1185">Reference proteome</keyword>